<protein>
    <submittedName>
        <fullName evidence="3">PRC-barrel domain-containing protein</fullName>
    </submittedName>
</protein>
<dbReference type="InterPro" id="IPR027275">
    <property type="entry name" value="PRC-brl_dom"/>
</dbReference>
<dbReference type="PANTHER" id="PTHR36505:SF1">
    <property type="entry name" value="BLR1072 PROTEIN"/>
    <property type="match status" value="1"/>
</dbReference>
<reference evidence="3 4" key="1">
    <citation type="submission" date="2016-10" db="EMBL/GenBank/DDBJ databases">
        <authorList>
            <person name="Varghese N."/>
            <person name="Submissions S."/>
        </authorList>
    </citation>
    <scope>NUCLEOTIDE SEQUENCE [LARGE SCALE GENOMIC DNA]</scope>
    <source>
        <strain evidence="3 4">DSM 18839</strain>
    </source>
</reference>
<feature type="chain" id="PRO_5034914052" evidence="1">
    <location>
        <begin position="21"/>
        <end position="193"/>
    </location>
</feature>
<name>A0A8G2EVW9_9PROT</name>
<dbReference type="Proteomes" id="UP000198615">
    <property type="component" value="Unassembled WGS sequence"/>
</dbReference>
<dbReference type="Pfam" id="PF05239">
    <property type="entry name" value="PRC"/>
    <property type="match status" value="1"/>
</dbReference>
<organism evidence="3 4">
    <name type="scientific">Thalassobaculum litoreum DSM 18839</name>
    <dbReference type="NCBI Taxonomy" id="1123362"/>
    <lineage>
        <taxon>Bacteria</taxon>
        <taxon>Pseudomonadati</taxon>
        <taxon>Pseudomonadota</taxon>
        <taxon>Alphaproteobacteria</taxon>
        <taxon>Rhodospirillales</taxon>
        <taxon>Thalassobaculaceae</taxon>
        <taxon>Thalassobaculum</taxon>
    </lineage>
</organism>
<sequence length="193" mass="20177">MKRNALTLSLIAGASMLALAGNPAIAGSTSAETNANGTVKTDHIKADGQTGTEIKKDMDKAGEVAKETANTVGAAAATAATATETKIRELLSGDQITEIEGTAVRDANGDSIGEIDEVVRGKSDNVLYFVTDVGGFLGLGEREVVIPASEFTRADDHFILNSATKAELETREQFSEDRYVEVEVNADGTIVAD</sequence>
<evidence type="ECO:0000313" key="3">
    <source>
        <dbReference type="EMBL" id="SDG03363.1"/>
    </source>
</evidence>
<dbReference type="RefSeq" id="WP_175474249.1">
    <property type="nucleotide sequence ID" value="NZ_FNBW01000009.1"/>
</dbReference>
<dbReference type="PANTHER" id="PTHR36505">
    <property type="entry name" value="BLR1072 PROTEIN"/>
    <property type="match status" value="1"/>
</dbReference>
<accession>A0A8G2EVW9</accession>
<dbReference type="AlphaFoldDB" id="A0A8G2EVW9"/>
<dbReference type="EMBL" id="FNBW01000009">
    <property type="protein sequence ID" value="SDG03363.1"/>
    <property type="molecule type" value="Genomic_DNA"/>
</dbReference>
<feature type="signal peptide" evidence="1">
    <location>
        <begin position="1"/>
        <end position="20"/>
    </location>
</feature>
<feature type="domain" description="PRC-barrel" evidence="2">
    <location>
        <begin position="96"/>
        <end position="162"/>
    </location>
</feature>
<evidence type="ECO:0000256" key="1">
    <source>
        <dbReference type="SAM" id="SignalP"/>
    </source>
</evidence>
<proteinExistence type="predicted"/>
<dbReference type="SUPFAM" id="SSF50346">
    <property type="entry name" value="PRC-barrel domain"/>
    <property type="match status" value="1"/>
</dbReference>
<keyword evidence="4" id="KW-1185">Reference proteome</keyword>
<dbReference type="Gene3D" id="2.30.30.240">
    <property type="entry name" value="PRC-barrel domain"/>
    <property type="match status" value="1"/>
</dbReference>
<evidence type="ECO:0000313" key="4">
    <source>
        <dbReference type="Proteomes" id="UP000198615"/>
    </source>
</evidence>
<gene>
    <name evidence="3" type="ORF">SAMN05660686_03129</name>
</gene>
<keyword evidence="1" id="KW-0732">Signal</keyword>
<evidence type="ECO:0000259" key="2">
    <source>
        <dbReference type="Pfam" id="PF05239"/>
    </source>
</evidence>
<dbReference type="InterPro" id="IPR011033">
    <property type="entry name" value="PRC_barrel-like_sf"/>
</dbReference>
<comment type="caution">
    <text evidence="3">The sequence shown here is derived from an EMBL/GenBank/DDBJ whole genome shotgun (WGS) entry which is preliminary data.</text>
</comment>